<dbReference type="Gene3D" id="1.10.10.10">
    <property type="entry name" value="Winged helix-like DNA-binding domain superfamily/Winged helix DNA-binding domain"/>
    <property type="match status" value="1"/>
</dbReference>
<name>A0A087DJY8_9BIFI</name>
<dbReference type="RefSeq" id="WP_033516585.1">
    <property type="nucleotide sequence ID" value="NZ_JASOEM010000008.1"/>
</dbReference>
<dbReference type="InterPro" id="IPR036390">
    <property type="entry name" value="WH_DNA-bd_sf"/>
</dbReference>
<dbReference type="PANTHER" id="PTHR18964">
    <property type="entry name" value="ROK (REPRESSOR, ORF, KINASE) FAMILY"/>
    <property type="match status" value="1"/>
</dbReference>
<protein>
    <submittedName>
        <fullName evidence="2">ROK family protein</fullName>
    </submittedName>
</protein>
<dbReference type="SUPFAM" id="SSF46785">
    <property type="entry name" value="Winged helix' DNA-binding domain"/>
    <property type="match status" value="1"/>
</dbReference>
<reference evidence="2 3" key="1">
    <citation type="submission" date="2014-03" db="EMBL/GenBank/DDBJ databases">
        <title>Genomics of Bifidobacteria.</title>
        <authorList>
            <person name="Ventura M."/>
            <person name="Milani C."/>
            <person name="Lugli G.A."/>
        </authorList>
    </citation>
    <scope>NUCLEOTIDE SEQUENCE [LARGE SCALE GENOMIC DNA]</scope>
    <source>
        <strain evidence="2 3">LMG 21589</strain>
    </source>
</reference>
<dbReference type="SUPFAM" id="SSF53067">
    <property type="entry name" value="Actin-like ATPase domain"/>
    <property type="match status" value="2"/>
</dbReference>
<comment type="caution">
    <text evidence="2">The sequence shown here is derived from an EMBL/GenBank/DDBJ whole genome shotgun (WGS) entry which is preliminary data.</text>
</comment>
<organism evidence="2 3">
    <name type="scientific">Bifidobacterium scardovii</name>
    <dbReference type="NCBI Taxonomy" id="158787"/>
    <lineage>
        <taxon>Bacteria</taxon>
        <taxon>Bacillati</taxon>
        <taxon>Actinomycetota</taxon>
        <taxon>Actinomycetes</taxon>
        <taxon>Bifidobacteriales</taxon>
        <taxon>Bifidobacteriaceae</taxon>
        <taxon>Bifidobacterium</taxon>
    </lineage>
</organism>
<proteinExistence type="inferred from homology"/>
<dbReference type="InterPro" id="IPR043129">
    <property type="entry name" value="ATPase_NBD"/>
</dbReference>
<sequence length="376" mass="40744">MTSTPSFAVKEHNRNAIARYLYAHAHATKQELERELGLSLPTITQNLRMLDGEGLITRGALQESTGGRKARSYEFNARHRVSIGVSMRPGDLVLCAVDLHGNVIAEADRAIPYRNTNAYYQRIGGIVNDFAAETEKDGTAALGVVFSVQGIVSADGTAITFGAIMGNTGLTLDVISQSVHYPCIMIRDCAASAMAELWADPTLTDAVCIYLDRRPGGAVIVGGGLHQGPNQCNGAIEHMCLVPNGKACYCGNRGCMDAYCSPETLPEDYESIPGFFSVLEQGETHHRERMDEWLERVAQAIVNARTMIAGDVIIGGEAAQYLDDGDIADLRARVERLSPFGTDRFVLRKSLRSDHQDAVGAALHPVEAYLEDICGK</sequence>
<evidence type="ECO:0000313" key="2">
    <source>
        <dbReference type="EMBL" id="KFI95838.1"/>
    </source>
</evidence>
<dbReference type="Gene3D" id="3.30.420.40">
    <property type="match status" value="2"/>
</dbReference>
<dbReference type="PANTHER" id="PTHR18964:SF149">
    <property type="entry name" value="BIFUNCTIONAL UDP-N-ACETYLGLUCOSAMINE 2-EPIMERASE_N-ACETYLMANNOSAMINE KINASE"/>
    <property type="match status" value="1"/>
</dbReference>
<dbReference type="eggNOG" id="COG1940">
    <property type="taxonomic scope" value="Bacteria"/>
</dbReference>
<dbReference type="EMBL" id="JGZO01000001">
    <property type="protein sequence ID" value="KFI95838.1"/>
    <property type="molecule type" value="Genomic_DNA"/>
</dbReference>
<evidence type="ECO:0000313" key="3">
    <source>
        <dbReference type="Proteomes" id="UP000029033"/>
    </source>
</evidence>
<dbReference type="InterPro" id="IPR000600">
    <property type="entry name" value="ROK"/>
</dbReference>
<dbReference type="OrthoDB" id="4083144at2"/>
<dbReference type="InterPro" id="IPR036388">
    <property type="entry name" value="WH-like_DNA-bd_sf"/>
</dbReference>
<dbReference type="STRING" id="158787.BSCA_1134"/>
<evidence type="ECO:0000256" key="1">
    <source>
        <dbReference type="ARBA" id="ARBA00006479"/>
    </source>
</evidence>
<keyword evidence="3" id="KW-1185">Reference proteome</keyword>
<gene>
    <name evidence="2" type="ORF">BSCA_1134</name>
</gene>
<dbReference type="Pfam" id="PF00480">
    <property type="entry name" value="ROK"/>
    <property type="match status" value="1"/>
</dbReference>
<dbReference type="AlphaFoldDB" id="A0A087DJY8"/>
<comment type="similarity">
    <text evidence="1">Belongs to the ROK (NagC/XylR) family.</text>
</comment>
<accession>A0A087DJY8</accession>
<dbReference type="GeneID" id="85165052"/>
<dbReference type="Proteomes" id="UP000029033">
    <property type="component" value="Unassembled WGS sequence"/>
</dbReference>